<dbReference type="SFLD" id="SFLDS00005">
    <property type="entry name" value="Isoprenoid_Synthase_Type_I"/>
    <property type="match status" value="1"/>
</dbReference>
<dbReference type="Gene3D" id="1.10.600.10">
    <property type="entry name" value="Farnesyl Diphosphate Synthase"/>
    <property type="match status" value="2"/>
</dbReference>
<evidence type="ECO:0000256" key="4">
    <source>
        <dbReference type="ARBA" id="ARBA00022842"/>
    </source>
</evidence>
<dbReference type="GO" id="GO:0046872">
    <property type="term" value="F:metal ion binding"/>
    <property type="evidence" value="ECO:0007669"/>
    <property type="project" value="UniProtKB-KW"/>
</dbReference>
<evidence type="ECO:0000256" key="5">
    <source>
        <dbReference type="ARBA" id="ARBA00023229"/>
    </source>
</evidence>
<evidence type="ECO:0000256" key="9">
    <source>
        <dbReference type="ARBA" id="ARBA00038372"/>
    </source>
</evidence>
<comment type="caution">
    <text evidence="11">The sequence shown here is derived from an EMBL/GenBank/DDBJ whole genome shotgun (WGS) entry which is preliminary data.</text>
</comment>
<reference evidence="11" key="1">
    <citation type="journal article" date="2020" name="bioRxiv">
        <title>Genomic and phenotypic heterogeneity of clinical isolates of the human pathogens Aspergillus fumigatus, Aspergillus lentulus and Aspergillus fumigatiaffinis.</title>
        <authorList>
            <person name="dos Santos R.A.C."/>
            <person name="Steenwyk J.L."/>
            <person name="Rivero-Menendez O."/>
            <person name="Mead M.E."/>
            <person name="Silva L.P."/>
            <person name="Bastos R.W."/>
            <person name="Alastruey-Izquierdo A."/>
            <person name="Goldman G.H."/>
            <person name="Rokas A."/>
        </authorList>
    </citation>
    <scope>NUCLEOTIDE SEQUENCE</scope>
    <source>
        <strain evidence="11">CNM-CM6805</strain>
    </source>
</reference>
<evidence type="ECO:0000256" key="10">
    <source>
        <dbReference type="SAM" id="MobiDB-lite"/>
    </source>
</evidence>
<evidence type="ECO:0000256" key="6">
    <source>
        <dbReference type="ARBA" id="ARBA00023239"/>
    </source>
</evidence>
<dbReference type="Pfam" id="PF00348">
    <property type="entry name" value="polyprenyl_synt"/>
    <property type="match status" value="1"/>
</dbReference>
<dbReference type="Proteomes" id="UP000653565">
    <property type="component" value="Unassembled WGS sequence"/>
</dbReference>
<comment type="similarity">
    <text evidence="8">In the C-terminal section; belongs to the FPP/GGPP synthase family.</text>
</comment>
<dbReference type="PROSITE" id="PS00723">
    <property type="entry name" value="POLYPRENYL_SYNTHASE_1"/>
    <property type="match status" value="1"/>
</dbReference>
<evidence type="ECO:0000256" key="3">
    <source>
        <dbReference type="ARBA" id="ARBA00022723"/>
    </source>
</evidence>
<dbReference type="PANTHER" id="PTHR12001">
    <property type="entry name" value="GERANYLGERANYL PYROPHOSPHATE SYNTHASE"/>
    <property type="match status" value="1"/>
</dbReference>
<accession>A0A8H4MA81</accession>
<dbReference type="InterPro" id="IPR033749">
    <property type="entry name" value="Polyprenyl_synt_CS"/>
</dbReference>
<dbReference type="GO" id="GO:0008299">
    <property type="term" value="P:isoprenoid biosynthetic process"/>
    <property type="evidence" value="ECO:0007669"/>
    <property type="project" value="UniProtKB-KW"/>
</dbReference>
<feature type="region of interest" description="Disordered" evidence="10">
    <location>
        <begin position="349"/>
        <end position="372"/>
    </location>
</feature>
<evidence type="ECO:0008006" key="13">
    <source>
        <dbReference type="Google" id="ProtNLM"/>
    </source>
</evidence>
<organism evidence="11 12">
    <name type="scientific">Aspergillus fumigatiaffinis</name>
    <dbReference type="NCBI Taxonomy" id="340414"/>
    <lineage>
        <taxon>Eukaryota</taxon>
        <taxon>Fungi</taxon>
        <taxon>Dikarya</taxon>
        <taxon>Ascomycota</taxon>
        <taxon>Pezizomycotina</taxon>
        <taxon>Eurotiomycetes</taxon>
        <taxon>Eurotiomycetidae</taxon>
        <taxon>Eurotiales</taxon>
        <taxon>Aspergillaceae</taxon>
        <taxon>Aspergillus</taxon>
        <taxon>Aspergillus subgen. Fumigati</taxon>
    </lineage>
</organism>
<evidence type="ECO:0000256" key="1">
    <source>
        <dbReference type="ARBA" id="ARBA00004721"/>
    </source>
</evidence>
<comment type="pathway">
    <text evidence="1">Secondary metabolite biosynthesis; terpenoid biosynthesis.</text>
</comment>
<evidence type="ECO:0000256" key="2">
    <source>
        <dbReference type="ARBA" id="ARBA00022679"/>
    </source>
</evidence>
<dbReference type="SUPFAM" id="SSF48576">
    <property type="entry name" value="Terpenoid synthases"/>
    <property type="match status" value="2"/>
</dbReference>
<comment type="similarity">
    <text evidence="9">In the N-terminal section; belongs to the terpene synthase family.</text>
</comment>
<name>A0A8H4MA81_9EURO</name>
<dbReference type="Pfam" id="PF19086">
    <property type="entry name" value="Terpene_syn_C_2"/>
    <property type="match status" value="1"/>
</dbReference>
<dbReference type="AlphaFoldDB" id="A0A8H4MA81"/>
<keyword evidence="2" id="KW-0808">Transferase</keyword>
<gene>
    <name evidence="11" type="ORF">CNMCM6805_006956</name>
</gene>
<dbReference type="OrthoDB" id="6921389at2759"/>
<dbReference type="GO" id="GO:0004659">
    <property type="term" value="F:prenyltransferase activity"/>
    <property type="evidence" value="ECO:0007669"/>
    <property type="project" value="InterPro"/>
</dbReference>
<proteinExistence type="inferred from homology"/>
<evidence type="ECO:0000313" key="12">
    <source>
        <dbReference type="Proteomes" id="UP000653565"/>
    </source>
</evidence>
<feature type="compositionally biased region" description="Polar residues" evidence="10">
    <location>
        <begin position="349"/>
        <end position="358"/>
    </location>
</feature>
<evidence type="ECO:0000313" key="11">
    <source>
        <dbReference type="EMBL" id="KAF4237458.1"/>
    </source>
</evidence>
<dbReference type="GO" id="GO:0043386">
    <property type="term" value="P:mycotoxin biosynthetic process"/>
    <property type="evidence" value="ECO:0007669"/>
    <property type="project" value="UniProtKB-ARBA"/>
</dbReference>
<keyword evidence="7" id="KW-0511">Multifunctional enzyme</keyword>
<reference evidence="11" key="2">
    <citation type="submission" date="2020-04" db="EMBL/GenBank/DDBJ databases">
        <authorList>
            <person name="Santos R.A.C."/>
            <person name="Steenwyk J.L."/>
            <person name="Rivero-Menendez O."/>
            <person name="Mead M.E."/>
            <person name="Silva L.P."/>
            <person name="Bastos R.W."/>
            <person name="Alastruey-Izquierdo A."/>
            <person name="Goldman G.H."/>
            <person name="Rokas A."/>
        </authorList>
    </citation>
    <scope>NUCLEOTIDE SEQUENCE</scope>
    <source>
        <strain evidence="11">CNM-CM6805</strain>
    </source>
</reference>
<dbReference type="PANTHER" id="PTHR12001:SF72">
    <property type="entry name" value="THIJ_PFPI FAMILY PROTEIN (AFU_ORTHOLOGUE AFUA_3G01210)-RELATED"/>
    <property type="match status" value="1"/>
</dbReference>
<dbReference type="PROSITE" id="PS00444">
    <property type="entry name" value="POLYPRENYL_SYNTHASE_2"/>
    <property type="match status" value="1"/>
</dbReference>
<keyword evidence="3" id="KW-0479">Metal-binding</keyword>
<dbReference type="GO" id="GO:0016829">
    <property type="term" value="F:lyase activity"/>
    <property type="evidence" value="ECO:0007669"/>
    <property type="project" value="UniProtKB-KW"/>
</dbReference>
<dbReference type="EMBL" id="JAAAPX010000045">
    <property type="protein sequence ID" value="KAF4237458.1"/>
    <property type="molecule type" value="Genomic_DNA"/>
</dbReference>
<dbReference type="InterPro" id="IPR008949">
    <property type="entry name" value="Isoprenoid_synthase_dom_sf"/>
</dbReference>
<dbReference type="InterPro" id="IPR000092">
    <property type="entry name" value="Polyprenyl_synt"/>
</dbReference>
<keyword evidence="6" id="KW-0456">Lyase</keyword>
<sequence length="779" mass="89107">MEVWEHSRPIADNTIKKTPSFTTLPIRINAQNDVADAATRRALRDWDHYLHDGLAERALISISELGNLGAFAFPEVAPERLAILTYLTDLGMLHDDGYEAMDMDQARTEHREFGALFDPHEQLPLRRGTRAPKLKKLVSQILLEAIRIDRDLGMYMFDMYNKGWLAVAGGEGKVSQFNSLEEYQAYRRDDFGIRALWPMVEFGMAMRLSDEDKKLIEPVMEPIDKAIIWTNDYWSFDREYHESITNGRRLTNVVEVVRQIENISIDEAKAAVRQLLVNQEQQYLERKSAIYAQNPSIPSHLRKWIEVVGITVAGTHFWASCSPRHHAWRNNSRNGLEPANHVAAPTLITSSDNLNSSKGSEEQMRDSDHGTRTQMCPAIEQEVMQLNAKLSLGKQDSGHAMRVALALLSRAAAQCENLFNGIEHERARLLQSDEAKARLSWEGRSKGSQEFEHLWYKPATTALQAPIQYICSMPSKGVRSRMIEAFNYWLEVDESSLTKIRRLVDLLHNASLILDDIEDHSPKRRGRPATHTIFGHSQAINSANFMFVQAVQVARQFRNPNAVDILLEELENLYLGQSWDLDWKYKLRCPSPAEYLNMVDNKTGGLFRLLLRLMQAERKGTTEVNLDRLTILFGRFFQIRDDYMNLRSGLYTEQKGFCEDLDEGKFSYPIVVCVANHADFRDLIDGVFRQRPTAITSGMQPLAPEIKQHVVEYLSTSGTFQHCREFLMQLESSIISEIDRVEKVTNETNPMLRLLLEKLSVKEINSKAMAHLIWGTGQI</sequence>
<evidence type="ECO:0000256" key="8">
    <source>
        <dbReference type="ARBA" id="ARBA00038363"/>
    </source>
</evidence>
<dbReference type="GO" id="GO:0046165">
    <property type="term" value="P:alcohol biosynthetic process"/>
    <property type="evidence" value="ECO:0007669"/>
    <property type="project" value="UniProtKB-ARBA"/>
</dbReference>
<protein>
    <recommendedName>
        <fullName evidence="13">Geranylgeranyl pyrophosphate synthase</fullName>
    </recommendedName>
</protein>
<keyword evidence="12" id="KW-1185">Reference proteome</keyword>
<evidence type="ECO:0000256" key="7">
    <source>
        <dbReference type="ARBA" id="ARBA00023268"/>
    </source>
</evidence>
<keyword evidence="4" id="KW-0460">Magnesium</keyword>
<keyword evidence="5" id="KW-0414">Isoprene biosynthesis</keyword>
<feature type="compositionally biased region" description="Basic and acidic residues" evidence="10">
    <location>
        <begin position="359"/>
        <end position="371"/>
    </location>
</feature>